<dbReference type="SMART" id="SM00347">
    <property type="entry name" value="HTH_MARR"/>
    <property type="match status" value="1"/>
</dbReference>
<dbReference type="Pfam" id="PF01047">
    <property type="entry name" value="MarR"/>
    <property type="match status" value="1"/>
</dbReference>
<dbReference type="PROSITE" id="PS50995">
    <property type="entry name" value="HTH_MARR_2"/>
    <property type="match status" value="1"/>
</dbReference>
<keyword evidence="2" id="KW-0238">DNA-binding</keyword>
<organism evidence="5 6">
    <name type="scientific">Pseudomonas schmalbachii</name>
    <dbReference type="NCBI Taxonomy" id="2816993"/>
    <lineage>
        <taxon>Bacteria</taxon>
        <taxon>Pseudomonadati</taxon>
        <taxon>Pseudomonadota</taxon>
        <taxon>Gammaproteobacteria</taxon>
        <taxon>Pseudomonadales</taxon>
        <taxon>Pseudomonadaceae</taxon>
        <taxon>Pseudomonas</taxon>
    </lineage>
</organism>
<name>A0ABS3TVX0_9PSED</name>
<dbReference type="PRINTS" id="PR00598">
    <property type="entry name" value="HTHMARR"/>
</dbReference>
<protein>
    <submittedName>
        <fullName evidence="5">MarR family transcriptional regulator</fullName>
    </submittedName>
</protein>
<dbReference type="PANTHER" id="PTHR35790">
    <property type="entry name" value="HTH-TYPE TRANSCRIPTIONAL REGULATOR PCHR"/>
    <property type="match status" value="1"/>
</dbReference>
<evidence type="ECO:0000259" key="4">
    <source>
        <dbReference type="PROSITE" id="PS50995"/>
    </source>
</evidence>
<keyword evidence="3" id="KW-0804">Transcription</keyword>
<dbReference type="InterPro" id="IPR036390">
    <property type="entry name" value="WH_DNA-bd_sf"/>
</dbReference>
<comment type="caution">
    <text evidence="5">The sequence shown here is derived from an EMBL/GenBank/DDBJ whole genome shotgun (WGS) entry which is preliminary data.</text>
</comment>
<evidence type="ECO:0000256" key="1">
    <source>
        <dbReference type="ARBA" id="ARBA00023015"/>
    </source>
</evidence>
<keyword evidence="1" id="KW-0805">Transcription regulation</keyword>
<dbReference type="EMBL" id="JAELYA010000010">
    <property type="protein sequence ID" value="MBO3277807.1"/>
    <property type="molecule type" value="Genomic_DNA"/>
</dbReference>
<dbReference type="Gene3D" id="1.10.10.10">
    <property type="entry name" value="Winged helix-like DNA-binding domain superfamily/Winged helix DNA-binding domain"/>
    <property type="match status" value="1"/>
</dbReference>
<evidence type="ECO:0000313" key="6">
    <source>
        <dbReference type="Proteomes" id="UP000669060"/>
    </source>
</evidence>
<proteinExistence type="predicted"/>
<gene>
    <name evidence="5" type="ORF">JFY56_21545</name>
</gene>
<dbReference type="Proteomes" id="UP000669060">
    <property type="component" value="Unassembled WGS sequence"/>
</dbReference>
<dbReference type="PANTHER" id="PTHR35790:SF4">
    <property type="entry name" value="HTH-TYPE TRANSCRIPTIONAL REGULATOR PCHR"/>
    <property type="match status" value="1"/>
</dbReference>
<dbReference type="SUPFAM" id="SSF46785">
    <property type="entry name" value="Winged helix' DNA-binding domain"/>
    <property type="match status" value="1"/>
</dbReference>
<sequence length="148" mass="16522">MVGPVTSDLPKTLMEVFDHLRARVQDGLCAEGLDLTPPDICLLELIGSAAGLSLQDVGRQMSRDKALITRKIREMEDRGLVRRERNPNDQRSFRLFLTDNGKVIDRQARAILARTHDNLFATLDAEEKATVARLLKRCLAAQTAEEPA</sequence>
<keyword evidence="6" id="KW-1185">Reference proteome</keyword>
<evidence type="ECO:0000256" key="3">
    <source>
        <dbReference type="ARBA" id="ARBA00023163"/>
    </source>
</evidence>
<reference evidence="5 6" key="1">
    <citation type="submission" date="2020-12" db="EMBL/GenBank/DDBJ databases">
        <title>Pseudomonas schmalbachii sp. nov. isolated from millipede gut.</title>
        <authorList>
            <person name="Shelomi M."/>
        </authorList>
    </citation>
    <scope>NUCLEOTIDE SEQUENCE [LARGE SCALE GENOMIC DNA]</scope>
    <source>
        <strain evidence="5 6">Milli4</strain>
    </source>
</reference>
<evidence type="ECO:0000313" key="5">
    <source>
        <dbReference type="EMBL" id="MBO3277807.1"/>
    </source>
</evidence>
<accession>A0ABS3TVX0</accession>
<dbReference type="InterPro" id="IPR036388">
    <property type="entry name" value="WH-like_DNA-bd_sf"/>
</dbReference>
<dbReference type="InterPro" id="IPR052067">
    <property type="entry name" value="Metal_resp_HTH_trans_reg"/>
</dbReference>
<evidence type="ECO:0000256" key="2">
    <source>
        <dbReference type="ARBA" id="ARBA00023125"/>
    </source>
</evidence>
<dbReference type="InterPro" id="IPR000835">
    <property type="entry name" value="HTH_MarR-typ"/>
</dbReference>
<feature type="domain" description="HTH marR-type" evidence="4">
    <location>
        <begin position="6"/>
        <end position="140"/>
    </location>
</feature>